<accession>A0A0F9GDH4</accession>
<sequence>MYIPAISKEIFKELKAAEEKFPEWPTDVIHAAAIVAEESGELVKAAIDFHYGRGSKSELLREAVQTGAMAFRFLIDLEHYASEVPSIKDIEGWKKEGDRKEGAEGS</sequence>
<dbReference type="AlphaFoldDB" id="A0A0F9GDH4"/>
<protein>
    <recommendedName>
        <fullName evidence="2">NTP pyrophosphohydrolase MazG putative catalytic core domain-containing protein</fullName>
    </recommendedName>
</protein>
<comment type="caution">
    <text evidence="1">The sequence shown here is derived from an EMBL/GenBank/DDBJ whole genome shotgun (WGS) entry which is preliminary data.</text>
</comment>
<proteinExistence type="predicted"/>
<gene>
    <name evidence="1" type="ORF">LCGC14_2197380</name>
</gene>
<reference evidence="1" key="1">
    <citation type="journal article" date="2015" name="Nature">
        <title>Complex archaea that bridge the gap between prokaryotes and eukaryotes.</title>
        <authorList>
            <person name="Spang A."/>
            <person name="Saw J.H."/>
            <person name="Jorgensen S.L."/>
            <person name="Zaremba-Niedzwiedzka K."/>
            <person name="Martijn J."/>
            <person name="Lind A.E."/>
            <person name="van Eijk R."/>
            <person name="Schleper C."/>
            <person name="Guy L."/>
            <person name="Ettema T.J."/>
        </authorList>
    </citation>
    <scope>NUCLEOTIDE SEQUENCE</scope>
</reference>
<evidence type="ECO:0000313" key="1">
    <source>
        <dbReference type="EMBL" id="KKL61232.1"/>
    </source>
</evidence>
<dbReference type="EMBL" id="LAZR01028882">
    <property type="protein sequence ID" value="KKL61232.1"/>
    <property type="molecule type" value="Genomic_DNA"/>
</dbReference>
<evidence type="ECO:0008006" key="2">
    <source>
        <dbReference type="Google" id="ProtNLM"/>
    </source>
</evidence>
<organism evidence="1">
    <name type="scientific">marine sediment metagenome</name>
    <dbReference type="NCBI Taxonomy" id="412755"/>
    <lineage>
        <taxon>unclassified sequences</taxon>
        <taxon>metagenomes</taxon>
        <taxon>ecological metagenomes</taxon>
    </lineage>
</organism>
<name>A0A0F9GDH4_9ZZZZ</name>